<accession>A0A934UY07</accession>
<name>A0A934UY07_9MICO</name>
<proteinExistence type="predicted"/>
<keyword evidence="2" id="KW-1185">Reference proteome</keyword>
<protein>
    <submittedName>
        <fullName evidence="1">Uncharacterized protein</fullName>
    </submittedName>
</protein>
<sequence length="69" mass="7390">MERAGEVCATVLLDLDGDAKEISVGACELVERIRRRAAPEKALAPKRVVGVGERADELVSCGVIELDCH</sequence>
<gene>
    <name evidence="1" type="ORF">JD292_09000</name>
</gene>
<evidence type="ECO:0000313" key="2">
    <source>
        <dbReference type="Proteomes" id="UP000618733"/>
    </source>
</evidence>
<dbReference type="AlphaFoldDB" id="A0A934UY07"/>
<evidence type="ECO:0000313" key="1">
    <source>
        <dbReference type="EMBL" id="MBK0422211.1"/>
    </source>
</evidence>
<organism evidence="1 2">
    <name type="scientific">Leucobacter edaphi</name>
    <dbReference type="NCBI Taxonomy" id="2796472"/>
    <lineage>
        <taxon>Bacteria</taxon>
        <taxon>Bacillati</taxon>
        <taxon>Actinomycetota</taxon>
        <taxon>Actinomycetes</taxon>
        <taxon>Micrococcales</taxon>
        <taxon>Microbacteriaceae</taxon>
        <taxon>Leucobacter</taxon>
    </lineage>
</organism>
<dbReference type="Proteomes" id="UP000618733">
    <property type="component" value="Unassembled WGS sequence"/>
</dbReference>
<reference evidence="1" key="1">
    <citation type="submission" date="2020-12" db="EMBL/GenBank/DDBJ databases">
        <title>Leucobacter sp. CAS2, isolated from Chromium sludge.</title>
        <authorList>
            <person name="Xu Z."/>
        </authorList>
    </citation>
    <scope>NUCLEOTIDE SEQUENCE</scope>
    <source>
        <strain evidence="1">CSA2</strain>
    </source>
</reference>
<dbReference type="EMBL" id="JAEHOI010000007">
    <property type="protein sequence ID" value="MBK0422211.1"/>
    <property type="molecule type" value="Genomic_DNA"/>
</dbReference>
<comment type="caution">
    <text evidence="1">The sequence shown here is derived from an EMBL/GenBank/DDBJ whole genome shotgun (WGS) entry which is preliminary data.</text>
</comment>
<dbReference type="RefSeq" id="WP_200132409.1">
    <property type="nucleotide sequence ID" value="NZ_JAEHOI010000007.1"/>
</dbReference>